<evidence type="ECO:0000313" key="2">
    <source>
        <dbReference type="Proteomes" id="UP000245626"/>
    </source>
</evidence>
<reference evidence="1 2" key="1">
    <citation type="journal article" date="2018" name="Mol. Biol. Evol.">
        <title>Broad Genomic Sampling Reveals a Smut Pathogenic Ancestry of the Fungal Clade Ustilaginomycotina.</title>
        <authorList>
            <person name="Kijpornyongpan T."/>
            <person name="Mondo S.J."/>
            <person name="Barry K."/>
            <person name="Sandor L."/>
            <person name="Lee J."/>
            <person name="Lipzen A."/>
            <person name="Pangilinan J."/>
            <person name="LaButti K."/>
            <person name="Hainaut M."/>
            <person name="Henrissat B."/>
            <person name="Grigoriev I.V."/>
            <person name="Spatafora J.W."/>
            <person name="Aime M.C."/>
        </authorList>
    </citation>
    <scope>NUCLEOTIDE SEQUENCE [LARGE SCALE GENOMIC DNA]</scope>
    <source>
        <strain evidence="1 2">SA 807</strain>
    </source>
</reference>
<protein>
    <submittedName>
        <fullName evidence="1">Uncharacterized protein</fullName>
    </submittedName>
</protein>
<name>A0ACD0P8D1_9BASI</name>
<accession>A0ACD0P8D1</accession>
<dbReference type="EMBL" id="KZ819687">
    <property type="protein sequence ID" value="PWN54340.1"/>
    <property type="molecule type" value="Genomic_DNA"/>
</dbReference>
<gene>
    <name evidence="1" type="ORF">IE53DRAFT_308466</name>
</gene>
<organism evidence="1 2">
    <name type="scientific">Violaceomyces palustris</name>
    <dbReference type="NCBI Taxonomy" id="1673888"/>
    <lineage>
        <taxon>Eukaryota</taxon>
        <taxon>Fungi</taxon>
        <taxon>Dikarya</taxon>
        <taxon>Basidiomycota</taxon>
        <taxon>Ustilaginomycotina</taxon>
        <taxon>Ustilaginomycetes</taxon>
        <taxon>Violaceomycetales</taxon>
        <taxon>Violaceomycetaceae</taxon>
        <taxon>Violaceomyces</taxon>
    </lineage>
</organism>
<keyword evidence="2" id="KW-1185">Reference proteome</keyword>
<evidence type="ECO:0000313" key="1">
    <source>
        <dbReference type="EMBL" id="PWN54340.1"/>
    </source>
</evidence>
<sequence>MGDTQDTTPAYPPRQTTNVPPRAKDSEIPPSSSLQRRLFGSRGIAAFTIDTGPLSQTNANPTSERGAENQGVATSTTTTRTRTKRGRWHTLEFKVYGLVFLIAIPIMVWVPISLSQPSNPNYYAFSWHLKKGWIAGRLRDDSDFQYRSFRDYTLPLAGIMALYLLLSKLFVNLKDFSSSSTSDYQRLQDRGASSNAIGDADLYTPPRRNRLVFLLCFTTIFVLALHGTNALKLVLMCALNFALAKALGGTRLAPVAIWALNVAALFTIHWNDGIKYASMSSSLAFLDGYQGLLPRWQINYNITMLRLVSFSLDLHWARQVAAGSRTNAATTPAGEARVEGSRERTAVARPLDEYSFRNYIAYVLYPPLFIAGPIMTFNDWTSQLFKPLKIPLRTTMLYAIRFLACLMTMELILHFIYVNAIKDSKAWQGATPLELSMIGFWNLIIVWLKVSERGSLPVRDGGRGWVEISAWSPSPPISLSPPL</sequence>
<proteinExistence type="predicted"/>
<dbReference type="Proteomes" id="UP000245626">
    <property type="component" value="Unassembled WGS sequence"/>
</dbReference>